<name>A0A414CJ96_STRPA</name>
<keyword evidence="5" id="KW-0175">Coiled coil</keyword>
<organism evidence="8 9">
    <name type="scientific">Streptococcus parasanguinis</name>
    <dbReference type="NCBI Taxonomy" id="1318"/>
    <lineage>
        <taxon>Bacteria</taxon>
        <taxon>Bacillati</taxon>
        <taxon>Bacillota</taxon>
        <taxon>Bacilli</taxon>
        <taxon>Lactobacillales</taxon>
        <taxon>Streptococcaceae</taxon>
        <taxon>Streptococcus</taxon>
    </lineage>
</organism>
<dbReference type="Gene3D" id="3.40.50.10810">
    <property type="entry name" value="Tandem AAA-ATPase domain"/>
    <property type="match status" value="1"/>
</dbReference>
<dbReference type="InterPro" id="IPR049730">
    <property type="entry name" value="SNF2/RAD54-like_C"/>
</dbReference>
<dbReference type="AlphaFoldDB" id="A0A414CJ96"/>
<dbReference type="InterPro" id="IPR001650">
    <property type="entry name" value="Helicase_C-like"/>
</dbReference>
<dbReference type="SMART" id="SM00490">
    <property type="entry name" value="HELICc"/>
    <property type="match status" value="1"/>
</dbReference>
<keyword evidence="3 8" id="KW-0347">Helicase</keyword>
<dbReference type="PROSITE" id="PS51192">
    <property type="entry name" value="HELICASE_ATP_BIND_1"/>
    <property type="match status" value="1"/>
</dbReference>
<evidence type="ECO:0000256" key="2">
    <source>
        <dbReference type="ARBA" id="ARBA00022801"/>
    </source>
</evidence>
<dbReference type="EMBL" id="QSIO01000002">
    <property type="protein sequence ID" value="RHC95084.1"/>
    <property type="molecule type" value="Genomic_DNA"/>
</dbReference>
<evidence type="ECO:0000256" key="5">
    <source>
        <dbReference type="SAM" id="Coils"/>
    </source>
</evidence>
<dbReference type="SUPFAM" id="SSF52540">
    <property type="entry name" value="P-loop containing nucleoside triphosphate hydrolases"/>
    <property type="match status" value="2"/>
</dbReference>
<dbReference type="GO" id="GO:0004386">
    <property type="term" value="F:helicase activity"/>
    <property type="evidence" value="ECO:0007669"/>
    <property type="project" value="UniProtKB-KW"/>
</dbReference>
<feature type="domain" description="Helicase ATP-binding" evidence="6">
    <location>
        <begin position="44"/>
        <end position="211"/>
    </location>
</feature>
<evidence type="ECO:0000259" key="7">
    <source>
        <dbReference type="PROSITE" id="PS51194"/>
    </source>
</evidence>
<dbReference type="GO" id="GO:0005524">
    <property type="term" value="F:ATP binding"/>
    <property type="evidence" value="ECO:0007669"/>
    <property type="project" value="UniProtKB-KW"/>
</dbReference>
<dbReference type="InterPro" id="IPR000330">
    <property type="entry name" value="SNF2_N"/>
</dbReference>
<feature type="domain" description="Helicase C-terminal" evidence="7">
    <location>
        <begin position="392"/>
        <end position="581"/>
    </location>
</feature>
<evidence type="ECO:0000256" key="3">
    <source>
        <dbReference type="ARBA" id="ARBA00022806"/>
    </source>
</evidence>
<keyword evidence="1" id="KW-0547">Nucleotide-binding</keyword>
<dbReference type="PROSITE" id="PS51194">
    <property type="entry name" value="HELICASE_CTER"/>
    <property type="match status" value="1"/>
</dbReference>
<evidence type="ECO:0000256" key="4">
    <source>
        <dbReference type="ARBA" id="ARBA00022840"/>
    </source>
</evidence>
<evidence type="ECO:0000313" key="8">
    <source>
        <dbReference type="EMBL" id="RHC95084.1"/>
    </source>
</evidence>
<protein>
    <submittedName>
        <fullName evidence="8">Helicase</fullName>
    </submittedName>
</protein>
<evidence type="ECO:0000313" key="9">
    <source>
        <dbReference type="Proteomes" id="UP000285773"/>
    </source>
</evidence>
<dbReference type="PANTHER" id="PTHR10799">
    <property type="entry name" value="SNF2/RAD54 HELICASE FAMILY"/>
    <property type="match status" value="1"/>
</dbReference>
<dbReference type="GO" id="GO:0016787">
    <property type="term" value="F:hydrolase activity"/>
    <property type="evidence" value="ECO:0007669"/>
    <property type="project" value="UniProtKB-KW"/>
</dbReference>
<evidence type="ECO:0000259" key="6">
    <source>
        <dbReference type="PROSITE" id="PS51192"/>
    </source>
</evidence>
<reference evidence="8 9" key="1">
    <citation type="submission" date="2018-08" db="EMBL/GenBank/DDBJ databases">
        <title>A genome reference for cultivated species of the human gut microbiota.</title>
        <authorList>
            <person name="Zou Y."/>
            <person name="Xue W."/>
            <person name="Luo G."/>
        </authorList>
    </citation>
    <scope>NUCLEOTIDE SEQUENCE [LARGE SCALE GENOMIC DNA]</scope>
    <source>
        <strain evidence="8 9">AM33-3BH</strain>
    </source>
</reference>
<keyword evidence="2" id="KW-0378">Hydrolase</keyword>
<dbReference type="SMART" id="SM00487">
    <property type="entry name" value="DEXDc"/>
    <property type="match status" value="1"/>
</dbReference>
<feature type="coiled-coil region" evidence="5">
    <location>
        <begin position="786"/>
        <end position="858"/>
    </location>
</feature>
<accession>A0A414CJ96</accession>
<dbReference type="InterPro" id="IPR038718">
    <property type="entry name" value="SNF2-like_sf"/>
</dbReference>
<sequence length="873" mass="100943">MEGNLLLEQYGKFKKAELEESPFRCLLNTKIEINPHQINAFCAAIQALKTGGIVLADEVGLGKTIEAGLTLKYVLDSGAKRVLIALPATLRKQWEVELEEKFSLKATILDRLTVESNLNFWKPFLENRDKVRIVITSYDYSSKLMQRFPNVKWDFIIIDEAHNLRNVFHGTKRAKRLYELSKGIPKILLTATPLQNSLSDLHGLISFIDPRIFGSEKVFNKRFIEGQDYTELKRELIPVLYRTLRRDVGKYMDFKKRECRTINFALFPDEVELYMRVNNFLKRDVLYSIPNANKGLIVLVIRKLLASSSYALIETFEVLKDRLQKLYEGTKSANAQDGFALFWDFVEDEIDESAFEEIDDEDTLFQKQQIQAEMDEVDAIIETASRIQSNAKIKALKTAIHTSFEYQGKQNIPQKVVVFTESKRTQKYIAAELRKDGFEEDDILLFNGDFNDAMTKEIYRAWQVKNFGKTNYGRSVEYKHAIVDYFKEHSKILIVTDAGSEGLNLQFCNTVINYDLPWNPQKIEQRIGRCHRYGQKYDVVAINLLNTGNEADRRVYEILSKKFELFDGIFGASDIAIGALESGTSFEKTILDIYQNCGTRAEFKKAFDRLDRQIDAKRNKKAVQLRSILMTESDEAKGAALEKTKNDIDRYLQQVDFWSQVAEPDVEGNLSYWKIDNWGEKTFGSHGTLFVGAFCKSNNEMLFPVLLLCDDQGRYIDFTEDDIVQALKTVDDDDVRYFKPTNEEMDLYRNIYDTLVQEMLSKYQAASKPVMDYNKRKVENWADIQREQLNIQIAEMNAEIDELSAEATAAKDFLEKVDIRKKVDEKKKQLQKVQTAFHQKVASIQEEAEREIAEFNQQFDIQPILLVNVVLKF</sequence>
<dbReference type="Gene3D" id="3.40.50.300">
    <property type="entry name" value="P-loop containing nucleotide triphosphate hydrolases"/>
    <property type="match status" value="1"/>
</dbReference>
<dbReference type="CDD" id="cd18793">
    <property type="entry name" value="SF2_C_SNF"/>
    <property type="match status" value="1"/>
</dbReference>
<evidence type="ECO:0000256" key="1">
    <source>
        <dbReference type="ARBA" id="ARBA00022741"/>
    </source>
</evidence>
<dbReference type="Pfam" id="PF00176">
    <property type="entry name" value="SNF2-rel_dom"/>
    <property type="match status" value="1"/>
</dbReference>
<dbReference type="InterPro" id="IPR057342">
    <property type="entry name" value="DEXDc_RapA"/>
</dbReference>
<dbReference type="Proteomes" id="UP000285773">
    <property type="component" value="Unassembled WGS sequence"/>
</dbReference>
<dbReference type="NCBIfam" id="NF038318">
    <property type="entry name" value="DISARM_DrmD_b"/>
    <property type="match status" value="1"/>
</dbReference>
<proteinExistence type="predicted"/>
<dbReference type="InterPro" id="IPR027417">
    <property type="entry name" value="P-loop_NTPase"/>
</dbReference>
<gene>
    <name evidence="8" type="ORF">DW820_06465</name>
</gene>
<dbReference type="CDD" id="cd18011">
    <property type="entry name" value="DEXDc_RapA"/>
    <property type="match status" value="1"/>
</dbReference>
<keyword evidence="4" id="KW-0067">ATP-binding</keyword>
<dbReference type="InterPro" id="IPR014001">
    <property type="entry name" value="Helicase_ATP-bd"/>
</dbReference>
<dbReference type="Pfam" id="PF00271">
    <property type="entry name" value="Helicase_C"/>
    <property type="match status" value="1"/>
</dbReference>
<comment type="caution">
    <text evidence="8">The sequence shown here is derived from an EMBL/GenBank/DDBJ whole genome shotgun (WGS) entry which is preliminary data.</text>
</comment>